<keyword evidence="1 4" id="KW-0963">Cytoplasm</keyword>
<reference evidence="6 7" key="1">
    <citation type="submission" date="2018-10" db="EMBL/GenBank/DDBJ databases">
        <title>Falsibacillus sp. genome draft.</title>
        <authorList>
            <person name="Shi S."/>
        </authorList>
    </citation>
    <scope>NUCLEOTIDE SEQUENCE [LARGE SCALE GENOMIC DNA]</scope>
    <source>
        <strain evidence="6 7">GY 10110</strain>
    </source>
</reference>
<dbReference type="GO" id="GO:0006950">
    <property type="term" value="P:response to stress"/>
    <property type="evidence" value="ECO:0007669"/>
    <property type="project" value="UniProtKB-ARBA"/>
</dbReference>
<dbReference type="InterPro" id="IPR006640">
    <property type="entry name" value="SprT-like_domain"/>
</dbReference>
<feature type="binding site" evidence="4">
    <location>
        <position position="90"/>
    </location>
    <ligand>
        <name>Zn(2+)</name>
        <dbReference type="ChEBI" id="CHEBI:29105"/>
    </ligand>
</feature>
<organism evidence="6 7">
    <name type="scientific">Falsibacillus albus</name>
    <dbReference type="NCBI Taxonomy" id="2478915"/>
    <lineage>
        <taxon>Bacteria</taxon>
        <taxon>Bacillati</taxon>
        <taxon>Bacillota</taxon>
        <taxon>Bacilli</taxon>
        <taxon>Bacillales</taxon>
        <taxon>Bacillaceae</taxon>
        <taxon>Falsibacillus</taxon>
    </lineage>
</organism>
<evidence type="ECO:0000313" key="7">
    <source>
        <dbReference type="Proteomes" id="UP000276770"/>
    </source>
</evidence>
<dbReference type="AlphaFoldDB" id="A0A3L7JU60"/>
<evidence type="ECO:0000256" key="3">
    <source>
        <dbReference type="ARBA" id="ARBA00022833"/>
    </source>
</evidence>
<dbReference type="InterPro" id="IPR023524">
    <property type="entry name" value="Uncharacterised_SprT-like"/>
</dbReference>
<protein>
    <recommendedName>
        <fullName evidence="4">Protein SprT-like</fullName>
    </recommendedName>
</protein>
<comment type="cofactor">
    <cofactor evidence="4">
        <name>Zn(2+)</name>
        <dbReference type="ChEBI" id="CHEBI:29105"/>
    </cofactor>
    <text evidence="4">Binds 1 zinc ion.</text>
</comment>
<evidence type="ECO:0000313" key="6">
    <source>
        <dbReference type="EMBL" id="RLQ93161.1"/>
    </source>
</evidence>
<accession>A0A3L7JU60</accession>
<dbReference type="InterPro" id="IPR035240">
    <property type="entry name" value="SprT_Zn_ribbon"/>
</dbReference>
<comment type="subcellular location">
    <subcellularLocation>
        <location evidence="4">Cytoplasm</location>
    </subcellularLocation>
</comment>
<keyword evidence="2 4" id="KW-0479">Metal-binding</keyword>
<dbReference type="GO" id="GO:0005737">
    <property type="term" value="C:cytoplasm"/>
    <property type="evidence" value="ECO:0007669"/>
    <property type="project" value="UniProtKB-SubCell"/>
</dbReference>
<name>A0A3L7JU60_9BACI</name>
<dbReference type="NCBIfam" id="NF003339">
    <property type="entry name" value="PRK04351.1"/>
    <property type="match status" value="1"/>
</dbReference>
<dbReference type="GO" id="GO:0008270">
    <property type="term" value="F:zinc ion binding"/>
    <property type="evidence" value="ECO:0007669"/>
    <property type="project" value="UniProtKB-UniRule"/>
</dbReference>
<dbReference type="EMBL" id="RCVZ01000016">
    <property type="protein sequence ID" value="RLQ93161.1"/>
    <property type="molecule type" value="Genomic_DNA"/>
</dbReference>
<dbReference type="Pfam" id="PF10263">
    <property type="entry name" value="SprT-like"/>
    <property type="match status" value="1"/>
</dbReference>
<evidence type="ECO:0000256" key="2">
    <source>
        <dbReference type="ARBA" id="ARBA00022723"/>
    </source>
</evidence>
<feature type="binding site" evidence="4">
    <location>
        <position position="94"/>
    </location>
    <ligand>
        <name>Zn(2+)</name>
        <dbReference type="ChEBI" id="CHEBI:29105"/>
    </ligand>
</feature>
<evidence type="ECO:0000256" key="1">
    <source>
        <dbReference type="ARBA" id="ARBA00022490"/>
    </source>
</evidence>
<evidence type="ECO:0000259" key="5">
    <source>
        <dbReference type="SMART" id="SM00731"/>
    </source>
</evidence>
<comment type="similarity">
    <text evidence="4">Belongs to the SprT family.</text>
</comment>
<evidence type="ECO:0000256" key="4">
    <source>
        <dbReference type="HAMAP-Rule" id="MF_00745"/>
    </source>
</evidence>
<feature type="active site" evidence="4">
    <location>
        <position position="91"/>
    </location>
</feature>
<proteinExistence type="inferred from homology"/>
<gene>
    <name evidence="6" type="ORF">D9X91_18170</name>
</gene>
<sequence length="174" mass="20722">MVIPIVCYNGLSCSPSTLKEGLSLNDEQLQRLTEELSKDCFRKSFRHQAVFNKRLKTTGGRYMLQSHNIEINRTYYEAYGMDELVGIIKHELCHYHLHLEGKGYRHRDFDFKTLMKEVDAPRHCTPLKQTNKNRPVFYHIYQCKECRLQYRRKRRVNTKKYVCGKCNGKLKKID</sequence>
<keyword evidence="3 4" id="KW-0862">Zinc</keyword>
<dbReference type="Proteomes" id="UP000276770">
    <property type="component" value="Unassembled WGS sequence"/>
</dbReference>
<feature type="domain" description="SprT-like" evidence="5">
    <location>
        <begin position="27"/>
        <end position="173"/>
    </location>
</feature>
<comment type="caution">
    <text evidence="6">The sequence shown here is derived from an EMBL/GenBank/DDBJ whole genome shotgun (WGS) entry which is preliminary data.</text>
</comment>
<dbReference type="Pfam" id="PF17283">
    <property type="entry name" value="Zn_ribbon_SprT"/>
    <property type="match status" value="1"/>
</dbReference>
<dbReference type="OrthoDB" id="9799909at2"/>
<dbReference type="SMART" id="SM00731">
    <property type="entry name" value="SprT"/>
    <property type="match status" value="1"/>
</dbReference>
<dbReference type="HAMAP" id="MF_00745">
    <property type="entry name" value="SprT_like"/>
    <property type="match status" value="1"/>
</dbReference>
<keyword evidence="7" id="KW-1185">Reference proteome</keyword>